<reference evidence="1" key="1">
    <citation type="submission" date="2024-07" db="EMBL/GenBank/DDBJ databases">
        <authorList>
            <person name="Kim Y.J."/>
            <person name="Jeong J.Y."/>
        </authorList>
    </citation>
    <scope>NUCLEOTIDE SEQUENCE</scope>
    <source>
        <strain evidence="1">GIHE-MW2</strain>
    </source>
</reference>
<gene>
    <name evidence="1" type="ORF">ABWT76_005339</name>
</gene>
<proteinExistence type="predicted"/>
<sequence length="67" mass="7350">MLKIQGEINSKTVLNYLRNGHMMAIAPGSKGGLILCKRYHAELVGPGAAVGGLLDIDCSDYHWKYIF</sequence>
<protein>
    <submittedName>
        <fullName evidence="1">Uncharacterized protein</fullName>
    </submittedName>
</protein>
<accession>A0AAU8JEG9</accession>
<dbReference type="AlphaFoldDB" id="A0AAU8JEG9"/>
<organism evidence="1">
    <name type="scientific">Planktothricoides raciborskii GIHE-MW2</name>
    <dbReference type="NCBI Taxonomy" id="2792601"/>
    <lineage>
        <taxon>Bacteria</taxon>
        <taxon>Bacillati</taxon>
        <taxon>Cyanobacteriota</taxon>
        <taxon>Cyanophyceae</taxon>
        <taxon>Oscillatoriophycideae</taxon>
        <taxon>Oscillatoriales</taxon>
        <taxon>Oscillatoriaceae</taxon>
        <taxon>Planktothricoides</taxon>
    </lineage>
</organism>
<evidence type="ECO:0000313" key="1">
    <source>
        <dbReference type="EMBL" id="XCM36570.1"/>
    </source>
</evidence>
<dbReference type="RefSeq" id="WP_054469001.1">
    <property type="nucleotide sequence ID" value="NZ_CP159837.1"/>
</dbReference>
<dbReference type="EMBL" id="CP159837">
    <property type="protein sequence ID" value="XCM36570.1"/>
    <property type="molecule type" value="Genomic_DNA"/>
</dbReference>
<name>A0AAU8JEG9_9CYAN</name>